<organism evidence="1 2">
    <name type="scientific">Pseudomonas salomonii</name>
    <dbReference type="NCBI Taxonomy" id="191391"/>
    <lineage>
        <taxon>Bacteria</taxon>
        <taxon>Pseudomonadati</taxon>
        <taxon>Pseudomonadota</taxon>
        <taxon>Gammaproteobacteria</taxon>
        <taxon>Pseudomonadales</taxon>
        <taxon>Pseudomonadaceae</taxon>
        <taxon>Pseudomonas</taxon>
    </lineage>
</organism>
<proteinExistence type="predicted"/>
<sequence>MPPLDPKSASNADPSTYLIGYSADKPLATIDFLPSQMQMSDRELLALDPVHIDRLSSLLQAVPSALVAHEVGGHRYLRVVVDGPLAAAADGDGLRGFTRDAQGKFQSHGRFYEDDRLKNLVTSGALLQVASIVVAQKHLADISAKLSEIQEGVDKIVSFLEDSRRATITGRIDYLRQIAPEVMTSQSYPAISNELERCEVELGAVQNHLDIEINKMAGQVSNQKDSSLFGSDSLTESLLKRQTALTPVLEQWKLCIGARMIACQLLSKFEESAPVAARRLDALKGKLEQFLSESGPVRKFERAMDIRINGLSSFVDSKTTIHANRIRLSKWKKLELPAFTEASNSTLILMDRLMVEQQKPQSVVMQLKVEHGRISEAYAISSKA</sequence>
<dbReference type="RefSeq" id="WP_177024125.1">
    <property type="nucleotide sequence ID" value="NZ_JACAQV010000010.1"/>
</dbReference>
<dbReference type="EMBL" id="JACAQV010000010">
    <property type="protein sequence ID" value="NWF08282.1"/>
    <property type="molecule type" value="Genomic_DNA"/>
</dbReference>
<dbReference type="AlphaFoldDB" id="A0A7Y8GDC4"/>
<comment type="caution">
    <text evidence="1">The sequence shown here is derived from an EMBL/GenBank/DDBJ whole genome shotgun (WGS) entry which is preliminary data.</text>
</comment>
<reference evidence="1 2" key="1">
    <citation type="submission" date="2020-04" db="EMBL/GenBank/DDBJ databases">
        <title>Molecular characterization of pseudomonads from Agaricus bisporus reveal novel blotch 2 pathogens in Western Europe.</title>
        <authorList>
            <person name="Taparia T."/>
            <person name="Krijger M."/>
            <person name="Haynes E."/>
            <person name="Elpinstone J.G."/>
            <person name="Noble R."/>
            <person name="Van Der Wolf J."/>
        </authorList>
    </citation>
    <scope>NUCLEOTIDE SEQUENCE [LARGE SCALE GENOMIC DNA]</scope>
    <source>
        <strain evidence="1 2">IPO3765</strain>
    </source>
</reference>
<evidence type="ECO:0000313" key="1">
    <source>
        <dbReference type="EMBL" id="NWF08282.1"/>
    </source>
</evidence>
<name>A0A7Y8GDC4_9PSED</name>
<gene>
    <name evidence="1" type="ORF">HX810_11480</name>
</gene>
<accession>A0A7Y8GDC4</accession>
<evidence type="ECO:0000313" key="2">
    <source>
        <dbReference type="Proteomes" id="UP000561369"/>
    </source>
</evidence>
<protein>
    <submittedName>
        <fullName evidence="1">Uncharacterized protein</fullName>
    </submittedName>
</protein>
<dbReference type="Proteomes" id="UP000561369">
    <property type="component" value="Unassembled WGS sequence"/>
</dbReference>